<organism evidence="8 9">
    <name type="scientific">Nocardioides endophyticus</name>
    <dbReference type="NCBI Taxonomy" id="1353775"/>
    <lineage>
        <taxon>Bacteria</taxon>
        <taxon>Bacillati</taxon>
        <taxon>Actinomycetota</taxon>
        <taxon>Actinomycetes</taxon>
        <taxon>Propionibacteriales</taxon>
        <taxon>Nocardioidaceae</taxon>
        <taxon>Nocardioides</taxon>
    </lineage>
</organism>
<keyword evidence="6" id="KW-1006">Bacterial flagellum protein export</keyword>
<evidence type="ECO:0000256" key="4">
    <source>
        <dbReference type="ARBA" id="ARBA00022795"/>
    </source>
</evidence>
<dbReference type="InterPro" id="IPR018035">
    <property type="entry name" value="Flagellar_FliH/T3SS_HrpE"/>
</dbReference>
<dbReference type="Pfam" id="PF02108">
    <property type="entry name" value="FliH"/>
    <property type="match status" value="1"/>
</dbReference>
<evidence type="ECO:0000259" key="7">
    <source>
        <dbReference type="Pfam" id="PF02108"/>
    </source>
</evidence>
<comment type="similarity">
    <text evidence="2">Belongs to the FliH family.</text>
</comment>
<dbReference type="RefSeq" id="WP_345526981.1">
    <property type="nucleotide sequence ID" value="NZ_BAABKN010000014.1"/>
</dbReference>
<dbReference type="InterPro" id="IPR051472">
    <property type="entry name" value="T3SS_Stator/FliH"/>
</dbReference>
<evidence type="ECO:0000256" key="3">
    <source>
        <dbReference type="ARBA" id="ARBA00022448"/>
    </source>
</evidence>
<evidence type="ECO:0000256" key="5">
    <source>
        <dbReference type="ARBA" id="ARBA00022927"/>
    </source>
</evidence>
<feature type="domain" description="Flagellar assembly protein FliH/Type III secretion system HrpE" evidence="7">
    <location>
        <begin position="98"/>
        <end position="214"/>
    </location>
</feature>
<gene>
    <name evidence="8" type="ORF">GCM10023350_23700</name>
</gene>
<dbReference type="EMBL" id="BAABKN010000014">
    <property type="protein sequence ID" value="GAA4738624.1"/>
    <property type="molecule type" value="Genomic_DNA"/>
</dbReference>
<evidence type="ECO:0000313" key="9">
    <source>
        <dbReference type="Proteomes" id="UP001499882"/>
    </source>
</evidence>
<evidence type="ECO:0000256" key="2">
    <source>
        <dbReference type="ARBA" id="ARBA00006602"/>
    </source>
</evidence>
<keyword evidence="4" id="KW-1005">Bacterial flagellum biogenesis</keyword>
<proteinExistence type="inferred from homology"/>
<accession>A0ABP8YUN4</accession>
<reference evidence="9" key="1">
    <citation type="journal article" date="2019" name="Int. J. Syst. Evol. Microbiol.">
        <title>The Global Catalogue of Microorganisms (GCM) 10K type strain sequencing project: providing services to taxonomists for standard genome sequencing and annotation.</title>
        <authorList>
            <consortium name="The Broad Institute Genomics Platform"/>
            <consortium name="The Broad Institute Genome Sequencing Center for Infectious Disease"/>
            <person name="Wu L."/>
            <person name="Ma J."/>
        </authorList>
    </citation>
    <scope>NUCLEOTIDE SEQUENCE [LARGE SCALE GENOMIC DNA]</scope>
    <source>
        <strain evidence="9">JCM 18532</strain>
    </source>
</reference>
<protein>
    <recommendedName>
        <fullName evidence="7">Flagellar assembly protein FliH/Type III secretion system HrpE domain-containing protein</fullName>
    </recommendedName>
</protein>
<evidence type="ECO:0000256" key="1">
    <source>
        <dbReference type="ARBA" id="ARBA00003041"/>
    </source>
</evidence>
<dbReference type="PANTHER" id="PTHR34982:SF1">
    <property type="entry name" value="FLAGELLAR ASSEMBLY PROTEIN FLIH"/>
    <property type="match status" value="1"/>
</dbReference>
<dbReference type="PANTHER" id="PTHR34982">
    <property type="entry name" value="YOP PROTEINS TRANSLOCATION PROTEIN L"/>
    <property type="match status" value="1"/>
</dbReference>
<keyword evidence="5" id="KW-0653">Protein transport</keyword>
<evidence type="ECO:0000313" key="8">
    <source>
        <dbReference type="EMBL" id="GAA4738624.1"/>
    </source>
</evidence>
<comment type="caution">
    <text evidence="8">The sequence shown here is derived from an EMBL/GenBank/DDBJ whole genome shotgun (WGS) entry which is preliminary data.</text>
</comment>
<evidence type="ECO:0000256" key="6">
    <source>
        <dbReference type="ARBA" id="ARBA00023225"/>
    </source>
</evidence>
<dbReference type="Proteomes" id="UP001499882">
    <property type="component" value="Unassembled WGS sequence"/>
</dbReference>
<sequence>MSEALAHPDTWRSAERPDLRHGDWTRLGDERVLGDGATEAVLGRLAERARTAAQAQGYAVGWSEGQRAALRRSAEQSAVAAAEAERRDQARTREHQAAVAGLRAAAAALAASADEVAAQIAEQATDLAFEVVRTLLGHELAAAADPGADVVARVLAVLPKDPTTVVRLHPSTATYDGLAELTAHGVDVVADGSLDLHDAVVETDTSAIDLRLSLALERLREALS</sequence>
<keyword evidence="3" id="KW-0813">Transport</keyword>
<comment type="function">
    <text evidence="1">Needed for flagellar regrowth and assembly.</text>
</comment>
<keyword evidence="9" id="KW-1185">Reference proteome</keyword>
<name>A0ABP8YUN4_9ACTN</name>